<dbReference type="Proteomes" id="UP000034774">
    <property type="component" value="Unassembled WGS sequence"/>
</dbReference>
<comment type="caution">
    <text evidence="2">The sequence shown here is derived from an EMBL/GenBank/DDBJ whole genome shotgun (WGS) entry which is preliminary data.</text>
</comment>
<accession>A0A0G0LU38</accession>
<feature type="domain" description="Glycosyltransferase 2-like" evidence="1">
    <location>
        <begin position="9"/>
        <end position="107"/>
    </location>
</feature>
<evidence type="ECO:0000259" key="1">
    <source>
        <dbReference type="Pfam" id="PF00535"/>
    </source>
</evidence>
<organism evidence="2 3">
    <name type="scientific">Candidatus Woesebacteria bacterium GW2011_GWB1_39_10</name>
    <dbReference type="NCBI Taxonomy" id="1618572"/>
    <lineage>
        <taxon>Bacteria</taxon>
        <taxon>Candidatus Woeseibacteriota</taxon>
    </lineage>
</organism>
<evidence type="ECO:0000313" key="2">
    <source>
        <dbReference type="EMBL" id="KKQ91500.1"/>
    </source>
</evidence>
<dbReference type="Pfam" id="PF00535">
    <property type="entry name" value="Glycos_transf_2"/>
    <property type="match status" value="1"/>
</dbReference>
<evidence type="ECO:0000313" key="3">
    <source>
        <dbReference type="Proteomes" id="UP000034774"/>
    </source>
</evidence>
<keyword evidence="2" id="KW-0808">Transferase</keyword>
<gene>
    <name evidence="2" type="ORF">UT17_C0007G0026</name>
</gene>
<dbReference type="PANTHER" id="PTHR43630:SF2">
    <property type="entry name" value="GLYCOSYLTRANSFERASE"/>
    <property type="match status" value="1"/>
</dbReference>
<dbReference type="STRING" id="1618572.UT17_C0007G0026"/>
<dbReference type="InterPro" id="IPR001173">
    <property type="entry name" value="Glyco_trans_2-like"/>
</dbReference>
<dbReference type="AlphaFoldDB" id="A0A0G0LU38"/>
<dbReference type="SUPFAM" id="SSF53448">
    <property type="entry name" value="Nucleotide-diphospho-sugar transferases"/>
    <property type="match status" value="1"/>
</dbReference>
<dbReference type="EMBL" id="LBVU01000007">
    <property type="protein sequence ID" value="KKQ91500.1"/>
    <property type="molecule type" value="Genomic_DNA"/>
</dbReference>
<dbReference type="PANTHER" id="PTHR43630">
    <property type="entry name" value="POLY-BETA-1,6-N-ACETYL-D-GLUCOSAMINE SYNTHASE"/>
    <property type="match status" value="1"/>
</dbReference>
<dbReference type="Gene3D" id="3.90.550.10">
    <property type="entry name" value="Spore Coat Polysaccharide Biosynthesis Protein SpsA, Chain A"/>
    <property type="match status" value="1"/>
</dbReference>
<dbReference type="InterPro" id="IPR029044">
    <property type="entry name" value="Nucleotide-diphossugar_trans"/>
</dbReference>
<sequence length="269" mass="31374">MKIVAHALVKNEERWIWYSLMSVLDYVDEIMVWDTGSTDATVSLIKSIKSPKIKFQEAPANDPVSLTRRRQEMLDRTQSDWVLILDGDEIWTDAALKSSIDNIVSHQDSPYLINSYITLLGDMFHFQDPNAGRYKIGPHSGNITIRFINLNKLPDPTYKRGHPDEGIFVKSKTLLQEFHPEQSLFIKEPYLHATFLKRTSLINSDVIRRSHKQKYELGMQLSRDFKYPKSFYFSHTPQVPSPWSKRNLTYLIQATWQSPLKLLKRSIFK</sequence>
<name>A0A0G0LU38_9BACT</name>
<proteinExistence type="predicted"/>
<protein>
    <submittedName>
        <fullName evidence="2">Glycosyl transferase family 2</fullName>
    </submittedName>
</protein>
<dbReference type="GO" id="GO:0016740">
    <property type="term" value="F:transferase activity"/>
    <property type="evidence" value="ECO:0007669"/>
    <property type="project" value="UniProtKB-KW"/>
</dbReference>
<reference evidence="2 3" key="1">
    <citation type="journal article" date="2015" name="Nature">
        <title>rRNA introns, odd ribosomes, and small enigmatic genomes across a large radiation of phyla.</title>
        <authorList>
            <person name="Brown C.T."/>
            <person name="Hug L.A."/>
            <person name="Thomas B.C."/>
            <person name="Sharon I."/>
            <person name="Castelle C.J."/>
            <person name="Singh A."/>
            <person name="Wilkins M.J."/>
            <person name="Williams K.H."/>
            <person name="Banfield J.F."/>
        </authorList>
    </citation>
    <scope>NUCLEOTIDE SEQUENCE [LARGE SCALE GENOMIC DNA]</scope>
</reference>